<organism evidence="5 6">
    <name type="scientific">Thiomonas delicata</name>
    <name type="common">Thiomonas cuprina</name>
    <dbReference type="NCBI Taxonomy" id="364030"/>
    <lineage>
        <taxon>Bacteria</taxon>
        <taxon>Pseudomonadati</taxon>
        <taxon>Pseudomonadota</taxon>
        <taxon>Betaproteobacteria</taxon>
        <taxon>Burkholderiales</taxon>
        <taxon>Thiomonas</taxon>
    </lineage>
</organism>
<evidence type="ECO:0000256" key="3">
    <source>
        <dbReference type="ARBA" id="ARBA00023163"/>
    </source>
</evidence>
<reference evidence="5 6" key="1">
    <citation type="submission" date="2016-06" db="EMBL/GenBank/DDBJ databases">
        <authorList>
            <person name="Kjaerup R.B."/>
            <person name="Dalgaard T.S."/>
            <person name="Juul-Madsen H.R."/>
        </authorList>
    </citation>
    <scope>NUCLEOTIDE SEQUENCE [LARGE SCALE GENOMIC DNA]</scope>
    <source>
        <strain evidence="5 6">DSM 16361</strain>
    </source>
</reference>
<dbReference type="PANTHER" id="PTHR33204:SF36">
    <property type="entry name" value="TRANSCRIPTIONAL REGULATORY PROTEIN"/>
    <property type="match status" value="1"/>
</dbReference>
<evidence type="ECO:0000256" key="1">
    <source>
        <dbReference type="ARBA" id="ARBA00023015"/>
    </source>
</evidence>
<keyword evidence="1" id="KW-0805">Transcription regulation</keyword>
<dbReference type="InterPro" id="IPR036390">
    <property type="entry name" value="WH_DNA-bd_sf"/>
</dbReference>
<keyword evidence="6" id="KW-1185">Reference proteome</keyword>
<dbReference type="Gene3D" id="1.10.10.10">
    <property type="entry name" value="Winged helix-like DNA-binding domain superfamily/Winged helix DNA-binding domain"/>
    <property type="match status" value="1"/>
</dbReference>
<keyword evidence="2" id="KW-0238">DNA-binding</keyword>
<accession>A0A238D7H4</accession>
<dbReference type="AlphaFoldDB" id="A0A238D7H4"/>
<sequence length="180" mass="20404">MNSYTDAIKMQVNKKKSTGSRPEVPVAQRRPRVDSIERVLSQVGDAWTFLILREAFFGVRRFDQFQTTLAAAPNILTDRLKKLVANGLLQRHQYLERPPRFEYGLTEKGVDLYPAIVLLMRWGDRWLDEDKGPPLVLMHRPCGKVSQPVLVCDQCAEPINARDMDWKPGPGAEPSVSAMA</sequence>
<feature type="domain" description="HTH hxlR-type" evidence="4">
    <location>
        <begin position="30"/>
        <end position="131"/>
    </location>
</feature>
<dbReference type="EMBL" id="FLMQ01000056">
    <property type="protein sequence ID" value="SBP89161.1"/>
    <property type="molecule type" value="Genomic_DNA"/>
</dbReference>
<dbReference type="Pfam" id="PF01638">
    <property type="entry name" value="HxlR"/>
    <property type="match status" value="1"/>
</dbReference>
<keyword evidence="3" id="KW-0804">Transcription</keyword>
<evidence type="ECO:0000256" key="2">
    <source>
        <dbReference type="ARBA" id="ARBA00023125"/>
    </source>
</evidence>
<dbReference type="InterPro" id="IPR002577">
    <property type="entry name" value="HTH_HxlR"/>
</dbReference>
<dbReference type="Proteomes" id="UP000214566">
    <property type="component" value="Unassembled WGS sequence"/>
</dbReference>
<protein>
    <recommendedName>
        <fullName evidence="4">HTH hxlR-type domain-containing protein</fullName>
    </recommendedName>
</protein>
<name>A0A238D7H4_THIDL</name>
<dbReference type="PROSITE" id="PS51118">
    <property type="entry name" value="HTH_HXLR"/>
    <property type="match status" value="1"/>
</dbReference>
<dbReference type="GO" id="GO:0003677">
    <property type="term" value="F:DNA binding"/>
    <property type="evidence" value="ECO:0007669"/>
    <property type="project" value="UniProtKB-KW"/>
</dbReference>
<evidence type="ECO:0000259" key="4">
    <source>
        <dbReference type="PROSITE" id="PS51118"/>
    </source>
</evidence>
<gene>
    <name evidence="5" type="ORF">THIARS_70781</name>
</gene>
<proteinExistence type="predicted"/>
<dbReference type="PANTHER" id="PTHR33204">
    <property type="entry name" value="TRANSCRIPTIONAL REGULATOR, MARR FAMILY"/>
    <property type="match status" value="1"/>
</dbReference>
<evidence type="ECO:0000313" key="5">
    <source>
        <dbReference type="EMBL" id="SBP89161.1"/>
    </source>
</evidence>
<dbReference type="InterPro" id="IPR036388">
    <property type="entry name" value="WH-like_DNA-bd_sf"/>
</dbReference>
<evidence type="ECO:0000313" key="6">
    <source>
        <dbReference type="Proteomes" id="UP000214566"/>
    </source>
</evidence>
<dbReference type="SUPFAM" id="SSF46785">
    <property type="entry name" value="Winged helix' DNA-binding domain"/>
    <property type="match status" value="1"/>
</dbReference>